<keyword evidence="4" id="KW-1185">Reference proteome</keyword>
<evidence type="ECO:0000313" key="3">
    <source>
        <dbReference type="EMBL" id="CAD7626751.1"/>
    </source>
</evidence>
<feature type="domain" description="SFR19-like C-terminal" evidence="2">
    <location>
        <begin position="971"/>
        <end position="1051"/>
    </location>
</feature>
<organism evidence="3">
    <name type="scientific">Medioppia subpectinata</name>
    <dbReference type="NCBI Taxonomy" id="1979941"/>
    <lineage>
        <taxon>Eukaryota</taxon>
        <taxon>Metazoa</taxon>
        <taxon>Ecdysozoa</taxon>
        <taxon>Arthropoda</taxon>
        <taxon>Chelicerata</taxon>
        <taxon>Arachnida</taxon>
        <taxon>Acari</taxon>
        <taxon>Acariformes</taxon>
        <taxon>Sarcoptiformes</taxon>
        <taxon>Oribatida</taxon>
        <taxon>Brachypylina</taxon>
        <taxon>Oppioidea</taxon>
        <taxon>Oppiidae</taxon>
        <taxon>Medioppia</taxon>
    </lineage>
</organism>
<evidence type="ECO:0000259" key="2">
    <source>
        <dbReference type="Pfam" id="PF23030"/>
    </source>
</evidence>
<dbReference type="Pfam" id="PF23030">
    <property type="entry name" value="SCAF11-like_C"/>
    <property type="match status" value="1"/>
</dbReference>
<feature type="compositionally biased region" description="Basic residues" evidence="1">
    <location>
        <begin position="409"/>
        <end position="424"/>
    </location>
</feature>
<feature type="compositionally biased region" description="Basic residues" evidence="1">
    <location>
        <begin position="436"/>
        <end position="450"/>
    </location>
</feature>
<reference evidence="3" key="1">
    <citation type="submission" date="2020-11" db="EMBL/GenBank/DDBJ databases">
        <authorList>
            <person name="Tran Van P."/>
        </authorList>
    </citation>
    <scope>NUCLEOTIDE SEQUENCE</scope>
</reference>
<feature type="compositionally biased region" description="Basic and acidic residues" evidence="1">
    <location>
        <begin position="790"/>
        <end position="806"/>
    </location>
</feature>
<feature type="compositionally biased region" description="Low complexity" evidence="1">
    <location>
        <begin position="849"/>
        <end position="865"/>
    </location>
</feature>
<protein>
    <recommendedName>
        <fullName evidence="2">SFR19-like C-terminal domain-containing protein</fullName>
    </recommendedName>
</protein>
<proteinExistence type="predicted"/>
<feature type="compositionally biased region" description="Low complexity" evidence="1">
    <location>
        <begin position="725"/>
        <end position="742"/>
    </location>
</feature>
<dbReference type="PANTHER" id="PTHR12618">
    <property type="entry name" value="PHD AND RING FINGER DOMAIN-CONTAINING PROTEIN 1"/>
    <property type="match status" value="1"/>
</dbReference>
<accession>A0A7R9PZP2</accession>
<feature type="compositionally biased region" description="Polar residues" evidence="1">
    <location>
        <begin position="684"/>
        <end position="697"/>
    </location>
</feature>
<feature type="compositionally biased region" description="Basic and acidic residues" evidence="1">
    <location>
        <begin position="264"/>
        <end position="280"/>
    </location>
</feature>
<feature type="region of interest" description="Disordered" evidence="1">
    <location>
        <begin position="641"/>
        <end position="880"/>
    </location>
</feature>
<feature type="compositionally biased region" description="Basic and acidic residues" evidence="1">
    <location>
        <begin position="813"/>
        <end position="823"/>
    </location>
</feature>
<dbReference type="OrthoDB" id="1935339at2759"/>
<dbReference type="AlphaFoldDB" id="A0A7R9PZP2"/>
<sequence>MSTTSTLTANPEVVDEEEGEIREEGGHRVRRCKHGRIRRDKPKDSSIGEKCGERHRSHSSEAKAKHVESGDTDNTIECPNSNDVPNSPNINVKLKEKRCELNDKNEECCDVFTLRYPYPCRLASWVLKSGSKTIKESQTATSSDRHHIHERRLKDQNRELTAPSQVAAPHQTPHQCRKHRAINEPIVTVDDTRGRSKRKGDDSTGDTCGARKRVKSSRTGADIEESLPRRSGNADQERHKSHKHHHWKPKTMRKLLSNTTKMRSYRDRDGKPKDPKHVELMFRERELSKKLNKKLVLKSGSKTIKDSQTATSSDRHHIHERRLKDQNRELTAPSQVAAPHQTPHQCRKHRAINEPIVTVDDTRGRSKRKGDDPTGDTCGARKRVKSSRTGADIEESLPRRSGNADQERHKSHKHHKSSRHKHTSDRKESHSANNSRHIHRSSKHTRHSSKSKASSAQNTGADTDSLMHLMAASGNATVGPTKILRDHSSYADITPLDSKEIYAEGDRIVINVNFKRDSNSNNSRHQVLDTKCEDNTNYANSGKQFSEEQSSQEGLSNRRSSSQSTAGTDSSMPSKRLSSKKDDSIYWASPPPTLSTLGRPNNANNPNSAALSSSGAQCSQSSSAAKLTTSITRVIDLDYKSQSRSSGADRKHSDKFDPKEGKMNEELPRFLPRSLHQSGERPIHTSSGDHSTRQSCGPHTPEGDYCGDQFMPTPTQDESLSPQMSGSTSRSSPLSGRSTPGLSNGGKDDVYDPEAPLQSPPQPTSPVMYKKSRPDPKSPSPEPQSLTPSRIDKTSSKRSPHRDLRRQSTVPLETRDYSPKDAQKSANHSSLHSPFKSPLLLPQRQQKKASAPVSVHVGHSASSSALMPPPQSPVGRSAAPTSALTAISKINPHNLAQLLKMAQTLSSPRVSSTTGGVASATTPSVKTLWDQIIKSTAHSQSNQSSLQKRLNALTGAQSSAIADPKKQMSGQTTANFIKKLNRQERVIEEVKLVLKPHYQKRSITKDEYKDILRKSVPKICHSRSGEINPRKIKSLVEGYIKRYKYLKKKSKILPKK</sequence>
<evidence type="ECO:0000256" key="1">
    <source>
        <dbReference type="SAM" id="MobiDB-lite"/>
    </source>
</evidence>
<feature type="region of interest" description="Disordered" evidence="1">
    <location>
        <begin position="298"/>
        <end position="460"/>
    </location>
</feature>
<feature type="compositionally biased region" description="Basic and acidic residues" evidence="1">
    <location>
        <begin position="360"/>
        <end position="372"/>
    </location>
</feature>
<feature type="compositionally biased region" description="Polar residues" evidence="1">
    <location>
        <begin position="535"/>
        <end position="559"/>
    </location>
</feature>
<feature type="compositionally biased region" description="Basic residues" evidence="1">
    <location>
        <begin position="28"/>
        <end position="40"/>
    </location>
</feature>
<dbReference type="EMBL" id="OC858706">
    <property type="protein sequence ID" value="CAD7626751.1"/>
    <property type="molecule type" value="Genomic_DNA"/>
</dbReference>
<dbReference type="EMBL" id="CAJPIZ010004131">
    <property type="protein sequence ID" value="CAG2107181.1"/>
    <property type="molecule type" value="Genomic_DNA"/>
</dbReference>
<feature type="compositionally biased region" description="Polar residues" evidence="1">
    <location>
        <begin position="712"/>
        <end position="724"/>
    </location>
</feature>
<feature type="compositionally biased region" description="Basic and acidic residues" evidence="1">
    <location>
        <begin position="190"/>
        <end position="202"/>
    </location>
</feature>
<feature type="compositionally biased region" description="Basic and acidic residues" evidence="1">
    <location>
        <begin position="41"/>
        <end position="69"/>
    </location>
</feature>
<feature type="compositionally biased region" description="Basic and acidic residues" evidence="1">
    <location>
        <begin position="313"/>
        <end position="328"/>
    </location>
</feature>
<dbReference type="PANTHER" id="PTHR12618:SF20">
    <property type="entry name" value="PHD AND RING FINGER DOMAIN-CONTAINING PROTEIN 1"/>
    <property type="match status" value="1"/>
</dbReference>
<dbReference type="Proteomes" id="UP000759131">
    <property type="component" value="Unassembled WGS sequence"/>
</dbReference>
<feature type="compositionally biased region" description="Basic residues" evidence="1">
    <location>
        <begin position="239"/>
        <end position="253"/>
    </location>
</feature>
<feature type="region of interest" description="Disordered" evidence="1">
    <location>
        <begin position="155"/>
        <end position="280"/>
    </location>
</feature>
<feature type="region of interest" description="Disordered" evidence="1">
    <location>
        <begin position="517"/>
        <end position="616"/>
    </location>
</feature>
<feature type="compositionally biased region" description="Basic and acidic residues" evidence="1">
    <location>
        <begin position="641"/>
        <end position="668"/>
    </location>
</feature>
<feature type="compositionally biased region" description="Polar residues" evidence="1">
    <location>
        <begin position="72"/>
        <end position="89"/>
    </location>
</feature>
<dbReference type="InterPro" id="IPR047157">
    <property type="entry name" value="PHRF1/Atg35"/>
</dbReference>
<evidence type="ECO:0000313" key="4">
    <source>
        <dbReference type="Proteomes" id="UP000759131"/>
    </source>
</evidence>
<feature type="region of interest" description="Disordered" evidence="1">
    <location>
        <begin position="1"/>
        <end position="89"/>
    </location>
</feature>
<feature type="compositionally biased region" description="Low complexity" evidence="1">
    <location>
        <begin position="601"/>
        <end position="616"/>
    </location>
</feature>
<feature type="compositionally biased region" description="Low complexity" evidence="1">
    <location>
        <begin position="560"/>
        <end position="571"/>
    </location>
</feature>
<dbReference type="InterPro" id="IPR057031">
    <property type="entry name" value="SFR19-like_C"/>
</dbReference>
<name>A0A7R9PZP2_9ACAR</name>
<gene>
    <name evidence="3" type="ORF">OSB1V03_LOCUS7183</name>
</gene>